<evidence type="ECO:0000256" key="4">
    <source>
        <dbReference type="ARBA" id="ARBA00022840"/>
    </source>
</evidence>
<evidence type="ECO:0000259" key="5">
    <source>
        <dbReference type="PROSITE" id="PS50893"/>
    </source>
</evidence>
<proteinExistence type="predicted"/>
<dbReference type="SUPFAM" id="SSF52540">
    <property type="entry name" value="P-loop containing nucleoside triphosphate hydrolases"/>
    <property type="match status" value="1"/>
</dbReference>
<organism evidence="6 7">
    <name type="scientific">Desulfoplanes formicivorans</name>
    <dbReference type="NCBI Taxonomy" id="1592317"/>
    <lineage>
        <taxon>Bacteria</taxon>
        <taxon>Pseudomonadati</taxon>
        <taxon>Thermodesulfobacteriota</taxon>
        <taxon>Desulfovibrionia</taxon>
        <taxon>Desulfovibrionales</taxon>
        <taxon>Desulfoplanaceae</taxon>
        <taxon>Desulfoplanes</taxon>
    </lineage>
</organism>
<evidence type="ECO:0000256" key="2">
    <source>
        <dbReference type="ARBA" id="ARBA00022592"/>
    </source>
</evidence>
<dbReference type="GO" id="GO:0016887">
    <property type="term" value="F:ATP hydrolysis activity"/>
    <property type="evidence" value="ECO:0007669"/>
    <property type="project" value="InterPro"/>
</dbReference>
<dbReference type="InterPro" id="IPR017871">
    <property type="entry name" value="ABC_transporter-like_CS"/>
</dbReference>
<keyword evidence="2" id="KW-0592">Phosphate transport</keyword>
<protein>
    <submittedName>
        <fullName evidence="6">Phosphate ABC transporter ATP-binding protein</fullName>
    </submittedName>
</protein>
<dbReference type="STRING" id="1592317.DPF_2604"/>
<keyword evidence="4 6" id="KW-0067">ATP-binding</keyword>
<accession>A0A194AKM6</accession>
<dbReference type="OrthoDB" id="9809450at2"/>
<dbReference type="PANTHER" id="PTHR43423:SF1">
    <property type="entry name" value="ABC TRANSPORTER I FAMILY MEMBER 17"/>
    <property type="match status" value="1"/>
</dbReference>
<dbReference type="InterPro" id="IPR003593">
    <property type="entry name" value="AAA+_ATPase"/>
</dbReference>
<dbReference type="Pfam" id="PF00005">
    <property type="entry name" value="ABC_tran"/>
    <property type="match status" value="1"/>
</dbReference>
<name>A0A194AKM6_9BACT</name>
<dbReference type="EMBL" id="BDFE01000020">
    <property type="protein sequence ID" value="GAU09868.1"/>
    <property type="molecule type" value="Genomic_DNA"/>
</dbReference>
<evidence type="ECO:0000313" key="7">
    <source>
        <dbReference type="Proteomes" id="UP000095200"/>
    </source>
</evidence>
<reference evidence="7" key="1">
    <citation type="submission" date="2016-06" db="EMBL/GenBank/DDBJ databases">
        <title>Draft genome sequence of Desulfoplanes formicivorans strain Pf12B.</title>
        <authorList>
            <person name="Watanabe M."/>
            <person name="Kojima H."/>
            <person name="Fukui M."/>
        </authorList>
    </citation>
    <scope>NUCLEOTIDE SEQUENCE [LARGE SCALE GENOMIC DNA]</scope>
    <source>
        <strain evidence="7">Pf12B</strain>
    </source>
</reference>
<dbReference type="GO" id="GO:0005315">
    <property type="term" value="F:phosphate transmembrane transporter activity"/>
    <property type="evidence" value="ECO:0007669"/>
    <property type="project" value="InterPro"/>
</dbReference>
<dbReference type="GO" id="GO:0035435">
    <property type="term" value="P:phosphate ion transmembrane transport"/>
    <property type="evidence" value="ECO:0007669"/>
    <property type="project" value="InterPro"/>
</dbReference>
<keyword evidence="1" id="KW-0813">Transport</keyword>
<dbReference type="PROSITE" id="PS00211">
    <property type="entry name" value="ABC_TRANSPORTER_1"/>
    <property type="match status" value="1"/>
</dbReference>
<dbReference type="CDD" id="cd03260">
    <property type="entry name" value="ABC_PstB_phosphate_transporter"/>
    <property type="match status" value="1"/>
</dbReference>
<dbReference type="AlphaFoldDB" id="A0A194AKM6"/>
<dbReference type="RefSeq" id="WP_069860096.1">
    <property type="nucleotide sequence ID" value="NZ_BDFE01000020.1"/>
</dbReference>
<dbReference type="PROSITE" id="PS50893">
    <property type="entry name" value="ABC_TRANSPORTER_2"/>
    <property type="match status" value="1"/>
</dbReference>
<dbReference type="Proteomes" id="UP000095200">
    <property type="component" value="Unassembled WGS sequence"/>
</dbReference>
<evidence type="ECO:0000256" key="3">
    <source>
        <dbReference type="ARBA" id="ARBA00022741"/>
    </source>
</evidence>
<evidence type="ECO:0000256" key="1">
    <source>
        <dbReference type="ARBA" id="ARBA00022448"/>
    </source>
</evidence>
<gene>
    <name evidence="6" type="ORF">DPF_2604</name>
</gene>
<dbReference type="InterPro" id="IPR027417">
    <property type="entry name" value="P-loop_NTPase"/>
</dbReference>
<feature type="domain" description="ABC transporter" evidence="5">
    <location>
        <begin position="9"/>
        <end position="254"/>
    </location>
</feature>
<comment type="caution">
    <text evidence="6">The sequence shown here is derived from an EMBL/GenBank/DDBJ whole genome shotgun (WGS) entry which is preliminary data.</text>
</comment>
<dbReference type="Gene3D" id="3.40.50.300">
    <property type="entry name" value="P-loop containing nucleotide triphosphate hydrolases"/>
    <property type="match status" value="1"/>
</dbReference>
<evidence type="ECO:0000313" key="6">
    <source>
        <dbReference type="EMBL" id="GAU09868.1"/>
    </source>
</evidence>
<dbReference type="GO" id="GO:0005524">
    <property type="term" value="F:ATP binding"/>
    <property type="evidence" value="ECO:0007669"/>
    <property type="project" value="UniProtKB-KW"/>
</dbReference>
<dbReference type="PANTHER" id="PTHR43423">
    <property type="entry name" value="ABC TRANSPORTER I FAMILY MEMBER 17"/>
    <property type="match status" value="1"/>
</dbReference>
<keyword evidence="3" id="KW-0547">Nucleotide-binding</keyword>
<keyword evidence="7" id="KW-1185">Reference proteome</keyword>
<dbReference type="InterPro" id="IPR003439">
    <property type="entry name" value="ABC_transporter-like_ATP-bd"/>
</dbReference>
<sequence length="254" mass="28996">MKPTSQHAVDVRNFSLAIGGTTILRDITLQCPAHRISVIIGRSGSGKSTFLRSINRLNDTILTCTHSGTIRLHLDQQWVDIHDPGVRVEKLRHQVGMVFQSPNVLPMSIRKNMTLPLKIVAGHDREQRFMRMEQALREARLWEEVKDRLDKPATILSGGQQQRLCLARALALEPEILLLDEPTSSLDHKAARGIEELILGLRDRYSLMVVSHSLRQTRRIGDLITVFREGGMQALFSRQEFLEQDMSQVMEEWF</sequence>
<dbReference type="InterPro" id="IPR005670">
    <property type="entry name" value="PstB-like"/>
</dbReference>
<dbReference type="GO" id="GO:0016020">
    <property type="term" value="C:membrane"/>
    <property type="evidence" value="ECO:0007669"/>
    <property type="project" value="InterPro"/>
</dbReference>
<dbReference type="SMART" id="SM00382">
    <property type="entry name" value="AAA"/>
    <property type="match status" value="1"/>
</dbReference>